<proteinExistence type="predicted"/>
<dbReference type="EMBL" id="ML178826">
    <property type="protein sequence ID" value="TFL01117.1"/>
    <property type="molecule type" value="Genomic_DNA"/>
</dbReference>
<protein>
    <recommendedName>
        <fullName evidence="3">F-box domain-containing protein</fullName>
    </recommendedName>
</protein>
<name>A0A5C3QI02_9AGAR</name>
<dbReference type="SUPFAM" id="SSF52047">
    <property type="entry name" value="RNI-like"/>
    <property type="match status" value="1"/>
</dbReference>
<evidence type="ECO:0000313" key="2">
    <source>
        <dbReference type="Proteomes" id="UP000305067"/>
    </source>
</evidence>
<dbReference type="AlphaFoldDB" id="A0A5C3QI02"/>
<evidence type="ECO:0000313" key="1">
    <source>
        <dbReference type="EMBL" id="TFL01117.1"/>
    </source>
</evidence>
<keyword evidence="2" id="KW-1185">Reference proteome</keyword>
<evidence type="ECO:0008006" key="3">
    <source>
        <dbReference type="Google" id="ProtNLM"/>
    </source>
</evidence>
<dbReference type="OrthoDB" id="3256662at2759"/>
<accession>A0A5C3QI02</accession>
<organism evidence="1 2">
    <name type="scientific">Pterulicium gracile</name>
    <dbReference type="NCBI Taxonomy" id="1884261"/>
    <lineage>
        <taxon>Eukaryota</taxon>
        <taxon>Fungi</taxon>
        <taxon>Dikarya</taxon>
        <taxon>Basidiomycota</taxon>
        <taxon>Agaricomycotina</taxon>
        <taxon>Agaricomycetes</taxon>
        <taxon>Agaricomycetidae</taxon>
        <taxon>Agaricales</taxon>
        <taxon>Pleurotineae</taxon>
        <taxon>Pterulaceae</taxon>
        <taxon>Pterulicium</taxon>
    </lineage>
</organism>
<dbReference type="InterPro" id="IPR032675">
    <property type="entry name" value="LRR_dom_sf"/>
</dbReference>
<dbReference type="Gene3D" id="3.80.10.10">
    <property type="entry name" value="Ribonuclease Inhibitor"/>
    <property type="match status" value="1"/>
</dbReference>
<dbReference type="Proteomes" id="UP000305067">
    <property type="component" value="Unassembled WGS sequence"/>
</dbReference>
<reference evidence="1 2" key="1">
    <citation type="journal article" date="2019" name="Nat. Ecol. Evol.">
        <title>Megaphylogeny resolves global patterns of mushroom evolution.</title>
        <authorList>
            <person name="Varga T."/>
            <person name="Krizsan K."/>
            <person name="Foldi C."/>
            <person name="Dima B."/>
            <person name="Sanchez-Garcia M."/>
            <person name="Sanchez-Ramirez S."/>
            <person name="Szollosi G.J."/>
            <person name="Szarkandi J.G."/>
            <person name="Papp V."/>
            <person name="Albert L."/>
            <person name="Andreopoulos W."/>
            <person name="Angelini C."/>
            <person name="Antonin V."/>
            <person name="Barry K.W."/>
            <person name="Bougher N.L."/>
            <person name="Buchanan P."/>
            <person name="Buyck B."/>
            <person name="Bense V."/>
            <person name="Catcheside P."/>
            <person name="Chovatia M."/>
            <person name="Cooper J."/>
            <person name="Damon W."/>
            <person name="Desjardin D."/>
            <person name="Finy P."/>
            <person name="Geml J."/>
            <person name="Haridas S."/>
            <person name="Hughes K."/>
            <person name="Justo A."/>
            <person name="Karasinski D."/>
            <person name="Kautmanova I."/>
            <person name="Kiss B."/>
            <person name="Kocsube S."/>
            <person name="Kotiranta H."/>
            <person name="LaButti K.M."/>
            <person name="Lechner B.E."/>
            <person name="Liimatainen K."/>
            <person name="Lipzen A."/>
            <person name="Lukacs Z."/>
            <person name="Mihaltcheva S."/>
            <person name="Morgado L.N."/>
            <person name="Niskanen T."/>
            <person name="Noordeloos M.E."/>
            <person name="Ohm R.A."/>
            <person name="Ortiz-Santana B."/>
            <person name="Ovrebo C."/>
            <person name="Racz N."/>
            <person name="Riley R."/>
            <person name="Savchenko A."/>
            <person name="Shiryaev A."/>
            <person name="Soop K."/>
            <person name="Spirin V."/>
            <person name="Szebenyi C."/>
            <person name="Tomsovsky M."/>
            <person name="Tulloss R.E."/>
            <person name="Uehling J."/>
            <person name="Grigoriev I.V."/>
            <person name="Vagvolgyi C."/>
            <person name="Papp T."/>
            <person name="Martin F.M."/>
            <person name="Miettinen O."/>
            <person name="Hibbett D.S."/>
            <person name="Nagy L.G."/>
        </authorList>
    </citation>
    <scope>NUCLEOTIDE SEQUENCE [LARGE SCALE GENOMIC DNA]</scope>
    <source>
        <strain evidence="1 2">CBS 309.79</strain>
    </source>
</reference>
<gene>
    <name evidence="1" type="ORF">BDV98DRAFT_568488</name>
</gene>
<sequence length="529" mass="59384">MTDLQFDWSTPSRMVDTRALPLISNETYLYIFDFLELSSETALVGCKKHWCKLACVCRLFYAHFVGKIYEELVFDAREGSAGPLEDITPKSDTRLSEDGGQGLFSRSTLLRSRVQTCTFRNWQDLDSHGWLRRPLQDLLGLCRTGITRMANLSTLRLEFTSINEKLVSALLLCNQLTHLEIDRSSFDTGECMVQLATKTHTALLLGQLPITHIRVLSTPAPPEVATLFWAAMSQWKHLTHFHAANAFLDISNLLATPTRHQLRTVILTHINDPKGFANFLESCTQLERLEVTSHSQDFKSDFRLSSSAVPHLAHLHSTSSIARALARGRSITHLHLCIIGSPETQSTDDEPLDSQSSGPFLESHSSRRSVQFLEGAHSLQSLRLSYDSYIECGVKSMVFPALVDLTLDLNAELSAYPTSSADIPDSDATPLQRPLFSLIRAFIDEQLPSSHNQLRSLVFHLRPTVRLPLGIKRYIRNQRSMVSTLHSGPFPALVDASLEGTVRLSWLPERKVWVSGNQASWAYSKSKAW</sequence>